<proteinExistence type="predicted"/>
<evidence type="ECO:0000313" key="2">
    <source>
        <dbReference type="Proteomes" id="UP000492821"/>
    </source>
</evidence>
<keyword evidence="1" id="KW-0472">Membrane</keyword>
<feature type="transmembrane region" description="Helical" evidence="1">
    <location>
        <begin position="55"/>
        <end position="78"/>
    </location>
</feature>
<evidence type="ECO:0000313" key="3">
    <source>
        <dbReference type="WBParaSite" id="Pan_g11837.t1"/>
    </source>
</evidence>
<keyword evidence="1" id="KW-0812">Transmembrane</keyword>
<evidence type="ECO:0000256" key="1">
    <source>
        <dbReference type="SAM" id="Phobius"/>
    </source>
</evidence>
<accession>A0A7E4UR26</accession>
<dbReference type="WBParaSite" id="Pan_g11837.t1">
    <property type="protein sequence ID" value="Pan_g11837.t1"/>
    <property type="gene ID" value="Pan_g11837"/>
</dbReference>
<feature type="transmembrane region" description="Helical" evidence="1">
    <location>
        <begin position="144"/>
        <end position="165"/>
    </location>
</feature>
<feature type="transmembrane region" description="Helical" evidence="1">
    <location>
        <begin position="20"/>
        <end position="43"/>
    </location>
</feature>
<name>A0A7E4UR26_PANRE</name>
<reference evidence="2" key="1">
    <citation type="journal article" date="2013" name="Genetics">
        <title>The draft genome and transcriptome of Panagrellus redivivus are shaped by the harsh demands of a free-living lifestyle.</title>
        <authorList>
            <person name="Srinivasan J."/>
            <person name="Dillman A.R."/>
            <person name="Macchietto M.G."/>
            <person name="Heikkinen L."/>
            <person name="Lakso M."/>
            <person name="Fracchia K.M."/>
            <person name="Antoshechkin I."/>
            <person name="Mortazavi A."/>
            <person name="Wong G."/>
            <person name="Sternberg P.W."/>
        </authorList>
    </citation>
    <scope>NUCLEOTIDE SEQUENCE [LARGE SCALE GENOMIC DNA]</scope>
    <source>
        <strain evidence="2">MT8872</strain>
    </source>
</reference>
<protein>
    <submittedName>
        <fullName evidence="3">G_PROTEIN_RECEP_F1_2 domain-containing protein</fullName>
    </submittedName>
</protein>
<organism evidence="2 3">
    <name type="scientific">Panagrellus redivivus</name>
    <name type="common">Microworm</name>
    <dbReference type="NCBI Taxonomy" id="6233"/>
    <lineage>
        <taxon>Eukaryota</taxon>
        <taxon>Metazoa</taxon>
        <taxon>Ecdysozoa</taxon>
        <taxon>Nematoda</taxon>
        <taxon>Chromadorea</taxon>
        <taxon>Rhabditida</taxon>
        <taxon>Tylenchina</taxon>
        <taxon>Panagrolaimomorpha</taxon>
        <taxon>Panagrolaimoidea</taxon>
        <taxon>Panagrolaimidae</taxon>
        <taxon>Panagrellus</taxon>
    </lineage>
</organism>
<dbReference type="Proteomes" id="UP000492821">
    <property type="component" value="Unassembled WGS sequence"/>
</dbReference>
<feature type="transmembrane region" description="Helical" evidence="1">
    <location>
        <begin position="246"/>
        <end position="267"/>
    </location>
</feature>
<keyword evidence="2" id="KW-1185">Reference proteome</keyword>
<sequence>MADFVDKDACSSEVDVQKMWYNFCIRVFTMAVNGAILVMLPYIVKLIIFKTNITLPFKAVTSSLMITITFNVLFMLIWKLKMLILTSQAKTCVNLSLMSCATDNVILDTLRLVIAMSTCSVVIERAIAAVVFQSMWKWAEYGLSAALFIGPWIVSLIPRIPILLLHNDIDPFDEKTLILNCLNFAPKPTRFITATTISLFIYIFTACLCVTMMVVLQRRHWRKLKNIGIASTHLMRRENFAENTRIMWTMGFMSVAGVATVGMTYLLEKGTDASCYVWKTECCHCLTSLNEMIIICVLYTYMTTTEKPFTLLDWLLIHCKSRKSSKTSKTANTGFTSKVNVIASPNIKESNISLETSRPKAMSAPIRPYVPAYLAITENARYISKTGDEYNKHFRDVWACE</sequence>
<feature type="transmembrane region" description="Helical" evidence="1">
    <location>
        <begin position="191"/>
        <end position="216"/>
    </location>
</feature>
<reference evidence="3" key="2">
    <citation type="submission" date="2020-10" db="UniProtKB">
        <authorList>
            <consortium name="WormBaseParasite"/>
        </authorList>
    </citation>
    <scope>IDENTIFICATION</scope>
</reference>
<dbReference type="AlphaFoldDB" id="A0A7E4UR26"/>
<keyword evidence="1" id="KW-1133">Transmembrane helix</keyword>